<dbReference type="Proteomes" id="UP000245771">
    <property type="component" value="Unassembled WGS sequence"/>
</dbReference>
<dbReference type="EMBL" id="KZ819604">
    <property type="protein sequence ID" value="PWN34474.1"/>
    <property type="molecule type" value="Genomic_DNA"/>
</dbReference>
<dbReference type="RefSeq" id="XP_025354776.1">
    <property type="nucleotide sequence ID" value="XM_025502785.1"/>
</dbReference>
<sequence length="145" mass="17417">MKRARKYKRLNGAQIKQMFLRTIRESLRKMKESSRIHRFSLCRSTQDQTSNAFTEQAKYHQPEWYICHRYYSTVPKFTSQTTFRVKMALLDHQSKWRHDHSCNILHNTCFLILNLPFLRIKELVLRYSHSFSHSSSHSSHSSHTS</sequence>
<protein>
    <submittedName>
        <fullName evidence="1">Uncharacterized protein</fullName>
    </submittedName>
</protein>
<evidence type="ECO:0000313" key="1">
    <source>
        <dbReference type="EMBL" id="PWN34474.1"/>
    </source>
</evidence>
<dbReference type="GeneID" id="37024566"/>
<organism evidence="1 2">
    <name type="scientific">Meira miltonrushii</name>
    <dbReference type="NCBI Taxonomy" id="1280837"/>
    <lineage>
        <taxon>Eukaryota</taxon>
        <taxon>Fungi</taxon>
        <taxon>Dikarya</taxon>
        <taxon>Basidiomycota</taxon>
        <taxon>Ustilaginomycotina</taxon>
        <taxon>Exobasidiomycetes</taxon>
        <taxon>Exobasidiales</taxon>
        <taxon>Brachybasidiaceae</taxon>
        <taxon>Meira</taxon>
    </lineage>
</organism>
<evidence type="ECO:0000313" key="2">
    <source>
        <dbReference type="Proteomes" id="UP000245771"/>
    </source>
</evidence>
<dbReference type="AlphaFoldDB" id="A0A316VB31"/>
<accession>A0A316VB31</accession>
<proteinExistence type="predicted"/>
<dbReference type="InParanoid" id="A0A316VB31"/>
<reference evidence="1 2" key="1">
    <citation type="journal article" date="2018" name="Mol. Biol. Evol.">
        <title>Broad Genomic Sampling Reveals a Smut Pathogenic Ancestry of the Fungal Clade Ustilaginomycotina.</title>
        <authorList>
            <person name="Kijpornyongpan T."/>
            <person name="Mondo S.J."/>
            <person name="Barry K."/>
            <person name="Sandor L."/>
            <person name="Lee J."/>
            <person name="Lipzen A."/>
            <person name="Pangilinan J."/>
            <person name="LaButti K."/>
            <person name="Hainaut M."/>
            <person name="Henrissat B."/>
            <person name="Grigoriev I.V."/>
            <person name="Spatafora J.W."/>
            <person name="Aime M.C."/>
        </authorList>
    </citation>
    <scope>NUCLEOTIDE SEQUENCE [LARGE SCALE GENOMIC DNA]</scope>
    <source>
        <strain evidence="1 2">MCA 3882</strain>
    </source>
</reference>
<name>A0A316VB31_9BASI</name>
<gene>
    <name evidence="1" type="ORF">FA14DRAFT_72915</name>
</gene>
<keyword evidence="2" id="KW-1185">Reference proteome</keyword>